<dbReference type="Proteomes" id="UP000219338">
    <property type="component" value="Unassembled WGS sequence"/>
</dbReference>
<accession>A0A284QRW5</accession>
<reference evidence="2" key="1">
    <citation type="journal article" date="2017" name="Nat. Ecol. Evol.">
        <title>Genome expansion and lineage-specific genetic innovations in the forest pathogenic fungi Armillaria.</title>
        <authorList>
            <person name="Sipos G."/>
            <person name="Prasanna A.N."/>
            <person name="Walter M.C."/>
            <person name="O'Connor E."/>
            <person name="Balint B."/>
            <person name="Krizsan K."/>
            <person name="Kiss B."/>
            <person name="Hess J."/>
            <person name="Varga T."/>
            <person name="Slot J."/>
            <person name="Riley R."/>
            <person name="Boka B."/>
            <person name="Rigling D."/>
            <person name="Barry K."/>
            <person name="Lee J."/>
            <person name="Mihaltcheva S."/>
            <person name="LaButti K."/>
            <person name="Lipzen A."/>
            <person name="Waldron R."/>
            <person name="Moloney N.M."/>
            <person name="Sperisen C."/>
            <person name="Kredics L."/>
            <person name="Vagvoelgyi C."/>
            <person name="Patrignani A."/>
            <person name="Fitzpatrick D."/>
            <person name="Nagy I."/>
            <person name="Doyle S."/>
            <person name="Anderson J.B."/>
            <person name="Grigoriev I.V."/>
            <person name="Gueldener U."/>
            <person name="Muensterkoetter M."/>
            <person name="Nagy L.G."/>
        </authorList>
    </citation>
    <scope>NUCLEOTIDE SEQUENCE [LARGE SCALE GENOMIC DNA]</scope>
    <source>
        <strain evidence="2">C18/9</strain>
    </source>
</reference>
<name>A0A284QRW5_ARMOS</name>
<organism evidence="1 2">
    <name type="scientific">Armillaria ostoyae</name>
    <name type="common">Armillaria root rot fungus</name>
    <dbReference type="NCBI Taxonomy" id="47428"/>
    <lineage>
        <taxon>Eukaryota</taxon>
        <taxon>Fungi</taxon>
        <taxon>Dikarya</taxon>
        <taxon>Basidiomycota</taxon>
        <taxon>Agaricomycotina</taxon>
        <taxon>Agaricomycetes</taxon>
        <taxon>Agaricomycetidae</taxon>
        <taxon>Agaricales</taxon>
        <taxon>Marasmiineae</taxon>
        <taxon>Physalacriaceae</taxon>
        <taxon>Armillaria</taxon>
    </lineage>
</organism>
<dbReference type="STRING" id="47428.A0A284QRW5"/>
<gene>
    <name evidence="1" type="ORF">ARMOST_02511</name>
</gene>
<sequence>MDIPNPRLQQVHSTKTTAILVLYDKTRFATSSNATFTVCSFSSSHSFHSLGHVSNPKPDPPSEDICNIIRSFLRRFDITGLPSIEDAAREDLCIKEAEHRGYAVDVLRPYLTVGFNITPAAYNHLVNVNVKSYIVFFTAYATYLYGVYPDDLDALVGVPIPTHFVLGEAAKQDAEQLCKSSGRSASVLWPSRHDFIVHASLKFITMLVLEILSKDEPVSVIYAFMVRSTHQDAPS</sequence>
<proteinExistence type="predicted"/>
<dbReference type="OrthoDB" id="2998174at2759"/>
<dbReference type="InterPro" id="IPR008949">
    <property type="entry name" value="Isoprenoid_synthase_dom_sf"/>
</dbReference>
<evidence type="ECO:0000313" key="2">
    <source>
        <dbReference type="Proteomes" id="UP000219338"/>
    </source>
</evidence>
<keyword evidence="2" id="KW-1185">Reference proteome</keyword>
<dbReference type="Gene3D" id="1.10.600.10">
    <property type="entry name" value="Farnesyl Diphosphate Synthase"/>
    <property type="match status" value="1"/>
</dbReference>
<dbReference type="EMBL" id="FUEG01000002">
    <property type="protein sequence ID" value="SJK99220.1"/>
    <property type="molecule type" value="Genomic_DNA"/>
</dbReference>
<evidence type="ECO:0000313" key="1">
    <source>
        <dbReference type="EMBL" id="SJK99220.1"/>
    </source>
</evidence>
<protein>
    <submittedName>
        <fullName evidence="1">Uncharacterized protein</fullName>
    </submittedName>
</protein>
<dbReference type="AlphaFoldDB" id="A0A284QRW5"/>